<name>A0A4P7C3A5_9GAMM</name>
<dbReference type="SUPFAM" id="SSF53756">
    <property type="entry name" value="UDP-Glycosyltransferase/glycogen phosphorylase"/>
    <property type="match status" value="1"/>
</dbReference>
<dbReference type="UniPathway" id="UPA00973"/>
<keyword evidence="13" id="KW-1185">Reference proteome</keyword>
<evidence type="ECO:0000313" key="13">
    <source>
        <dbReference type="Proteomes" id="UP000294325"/>
    </source>
</evidence>
<dbReference type="HAMAP" id="MF_00392">
    <property type="entry name" value="LpxB"/>
    <property type="match status" value="1"/>
</dbReference>
<dbReference type="GO" id="GO:0005543">
    <property type="term" value="F:phospholipid binding"/>
    <property type="evidence" value="ECO:0007669"/>
    <property type="project" value="TreeGrafter"/>
</dbReference>
<evidence type="ECO:0000256" key="4">
    <source>
        <dbReference type="ARBA" id="ARBA00020902"/>
    </source>
</evidence>
<evidence type="ECO:0000256" key="11">
    <source>
        <dbReference type="HAMAP-Rule" id="MF_00392"/>
    </source>
</evidence>
<keyword evidence="6 11" id="KW-0441">Lipid A biosynthesis</keyword>
<evidence type="ECO:0000256" key="10">
    <source>
        <dbReference type="ARBA" id="ARBA00048975"/>
    </source>
</evidence>
<proteinExistence type="inferred from homology"/>
<dbReference type="KEGG" id="nwr:E3U44_17155"/>
<evidence type="ECO:0000256" key="5">
    <source>
        <dbReference type="ARBA" id="ARBA00022516"/>
    </source>
</evidence>
<dbReference type="InterPro" id="IPR003835">
    <property type="entry name" value="Glyco_trans_19"/>
</dbReference>
<dbReference type="GO" id="GO:0016020">
    <property type="term" value="C:membrane"/>
    <property type="evidence" value="ECO:0007669"/>
    <property type="project" value="GOC"/>
</dbReference>
<comment type="catalytic activity">
    <reaction evidence="10 11">
        <text>a lipid X + a UDP-2-N,3-O-bis[(3R)-3-hydroxyacyl]-alpha-D-glucosamine = a lipid A disaccharide + UDP + H(+)</text>
        <dbReference type="Rhea" id="RHEA:67828"/>
        <dbReference type="ChEBI" id="CHEBI:15378"/>
        <dbReference type="ChEBI" id="CHEBI:58223"/>
        <dbReference type="ChEBI" id="CHEBI:137748"/>
        <dbReference type="ChEBI" id="CHEBI:176338"/>
        <dbReference type="ChEBI" id="CHEBI:176343"/>
        <dbReference type="EC" id="2.4.1.182"/>
    </reaction>
</comment>
<dbReference type="GO" id="GO:0008915">
    <property type="term" value="F:lipid-A-disaccharide synthase activity"/>
    <property type="evidence" value="ECO:0007669"/>
    <property type="project" value="UniProtKB-UniRule"/>
</dbReference>
<keyword evidence="7 11" id="KW-0328">Glycosyltransferase</keyword>
<evidence type="ECO:0000256" key="3">
    <source>
        <dbReference type="ARBA" id="ARBA00012687"/>
    </source>
</evidence>
<evidence type="ECO:0000256" key="9">
    <source>
        <dbReference type="ARBA" id="ARBA00023098"/>
    </source>
</evidence>
<accession>A0A4P7C3A5</accession>
<evidence type="ECO:0000256" key="8">
    <source>
        <dbReference type="ARBA" id="ARBA00022679"/>
    </source>
</evidence>
<comment type="pathway">
    <text evidence="11">Bacterial outer membrane biogenesis; LPS lipid A biosynthesis.</text>
</comment>
<gene>
    <name evidence="11" type="primary">lpxB</name>
    <name evidence="12" type="ORF">E3U44_17155</name>
</gene>
<dbReference type="PANTHER" id="PTHR30372:SF4">
    <property type="entry name" value="LIPID-A-DISACCHARIDE SYNTHASE, MITOCHONDRIAL-RELATED"/>
    <property type="match status" value="1"/>
</dbReference>
<evidence type="ECO:0000313" key="12">
    <source>
        <dbReference type="EMBL" id="QBQ56044.1"/>
    </source>
</evidence>
<dbReference type="OrthoDB" id="9801642at2"/>
<reference evidence="12 13" key="1">
    <citation type="submission" date="2019-03" db="EMBL/GenBank/DDBJ databases">
        <title>The genome sequence of Nitrosococcus wardiae strain D1FHST reveals the archetypal metabolic capacity of ammonia-oxidizing Gammaproteobacteria.</title>
        <authorList>
            <person name="Wang L."/>
            <person name="Lim C.K."/>
            <person name="Hanson T.E."/>
            <person name="Dang H."/>
            <person name="Klotz M.G."/>
        </authorList>
    </citation>
    <scope>NUCLEOTIDE SEQUENCE [LARGE SCALE GENOMIC DNA]</scope>
    <source>
        <strain evidence="12 13">D1FHS</strain>
    </source>
</reference>
<evidence type="ECO:0000256" key="7">
    <source>
        <dbReference type="ARBA" id="ARBA00022676"/>
    </source>
</evidence>
<dbReference type="EC" id="2.4.1.182" evidence="3 11"/>
<dbReference type="Gene3D" id="3.40.50.2000">
    <property type="entry name" value="Glycogen Phosphorylase B"/>
    <property type="match status" value="1"/>
</dbReference>
<dbReference type="Pfam" id="PF02684">
    <property type="entry name" value="LpxB"/>
    <property type="match status" value="1"/>
</dbReference>
<evidence type="ECO:0000256" key="6">
    <source>
        <dbReference type="ARBA" id="ARBA00022556"/>
    </source>
</evidence>
<dbReference type="EMBL" id="CP038033">
    <property type="protein sequence ID" value="QBQ56044.1"/>
    <property type="molecule type" value="Genomic_DNA"/>
</dbReference>
<keyword evidence="5 11" id="KW-0444">Lipid biosynthesis</keyword>
<keyword evidence="9 11" id="KW-0443">Lipid metabolism</keyword>
<dbReference type="RefSeq" id="WP_134359297.1">
    <property type="nucleotide sequence ID" value="NZ_CP038033.1"/>
</dbReference>
<evidence type="ECO:0000256" key="2">
    <source>
        <dbReference type="ARBA" id="ARBA00007868"/>
    </source>
</evidence>
<keyword evidence="8 11" id="KW-0808">Transferase</keyword>
<sequence length="393" mass="44219">MKNNAPLVAIVAGEASGDQHGAYLIREVKKIVPQVRFCGIAGPRMRAVGAEVLFDSSQLAVVGLVEVLSQFKEIYRTLQKMRRFLEEKRPDLLILVDYPEFNLRLAKTAKALGIKVLYYISPQIWAWRQHRVHQIRHLVDMMAVVLPFEAPFYKQAGVPVCFVGHPLRDEVKSPLSRDEAVAEFGFDPHRKTLGLLPGSRRSEIKRLLPVLLDAAEQIYLQEPEIQYLLPLATTLDEADLAPYLKRHRLPLKIIPNRSYDVMVACDAMVVASGTVTLEAALMGVPLVVIYKMKPLSYWIGRLLIRVNHIALCNIIAGEGIAPELIQQEASPEQIAKEALSLLRDQDRVRAMQQKFHTIKDKLSAGAQQTIAELTVAMLECEEDYSVEFLAAKR</sequence>
<dbReference type="NCBIfam" id="TIGR00215">
    <property type="entry name" value="lpxB"/>
    <property type="match status" value="1"/>
</dbReference>
<dbReference type="PANTHER" id="PTHR30372">
    <property type="entry name" value="LIPID-A-DISACCHARIDE SYNTHASE"/>
    <property type="match status" value="1"/>
</dbReference>
<comment type="similarity">
    <text evidence="2 11">Belongs to the LpxB family.</text>
</comment>
<evidence type="ECO:0000256" key="1">
    <source>
        <dbReference type="ARBA" id="ARBA00002056"/>
    </source>
</evidence>
<protein>
    <recommendedName>
        <fullName evidence="4 11">Lipid-A-disaccharide synthase</fullName>
        <ecNumber evidence="3 11">2.4.1.182</ecNumber>
    </recommendedName>
</protein>
<comment type="function">
    <text evidence="1 11">Condensation of UDP-2,3-diacylglucosamine and 2,3-diacylglucosamine-1-phosphate to form lipid A disaccharide, a precursor of lipid A, a phosphorylated glycolipid that anchors the lipopolysaccharide to the outer membrane of the cell.</text>
</comment>
<organism evidence="12 13">
    <name type="scientific">Nitrosococcus wardiae</name>
    <dbReference type="NCBI Taxonomy" id="1814290"/>
    <lineage>
        <taxon>Bacteria</taxon>
        <taxon>Pseudomonadati</taxon>
        <taxon>Pseudomonadota</taxon>
        <taxon>Gammaproteobacteria</taxon>
        <taxon>Chromatiales</taxon>
        <taxon>Chromatiaceae</taxon>
        <taxon>Nitrosococcus</taxon>
    </lineage>
</organism>
<dbReference type="AlphaFoldDB" id="A0A4P7C3A5"/>
<dbReference type="GO" id="GO:0009245">
    <property type="term" value="P:lipid A biosynthetic process"/>
    <property type="evidence" value="ECO:0007669"/>
    <property type="project" value="UniProtKB-UniRule"/>
</dbReference>
<dbReference type="Proteomes" id="UP000294325">
    <property type="component" value="Chromosome"/>
</dbReference>